<evidence type="ECO:0000256" key="4">
    <source>
        <dbReference type="ARBA" id="ARBA00022722"/>
    </source>
</evidence>
<comment type="subcellular location">
    <subcellularLocation>
        <location evidence="2">Nucleus</location>
    </subcellularLocation>
</comment>
<feature type="domain" description="DDE Tnp4" evidence="8">
    <location>
        <begin position="92"/>
        <end position="182"/>
    </location>
</feature>
<comment type="cofactor">
    <cofactor evidence="1">
        <name>a divalent metal cation</name>
        <dbReference type="ChEBI" id="CHEBI:60240"/>
    </cofactor>
</comment>
<proteinExistence type="inferred from homology"/>
<reference evidence="10" key="1">
    <citation type="submission" date="2021-01" db="EMBL/GenBank/DDBJ databases">
        <authorList>
            <consortium name="Genoscope - CEA"/>
            <person name="William W."/>
        </authorList>
    </citation>
    <scope>NUCLEOTIDE SEQUENCE</scope>
</reference>
<evidence type="ECO:0000256" key="7">
    <source>
        <dbReference type="ARBA" id="ARBA00023242"/>
    </source>
</evidence>
<dbReference type="InterPro" id="IPR045249">
    <property type="entry name" value="HARBI1-like"/>
</dbReference>
<dbReference type="Proteomes" id="UP001295469">
    <property type="component" value="Chromosome C02"/>
</dbReference>
<evidence type="ECO:0000256" key="2">
    <source>
        <dbReference type="ARBA" id="ARBA00004123"/>
    </source>
</evidence>
<organism evidence="10">
    <name type="scientific">Brassica napus</name>
    <name type="common">Rape</name>
    <dbReference type="NCBI Taxonomy" id="3708"/>
    <lineage>
        <taxon>Eukaryota</taxon>
        <taxon>Viridiplantae</taxon>
        <taxon>Streptophyta</taxon>
        <taxon>Embryophyta</taxon>
        <taxon>Tracheophyta</taxon>
        <taxon>Spermatophyta</taxon>
        <taxon>Magnoliopsida</taxon>
        <taxon>eudicotyledons</taxon>
        <taxon>Gunneridae</taxon>
        <taxon>Pentapetalae</taxon>
        <taxon>rosids</taxon>
        <taxon>malvids</taxon>
        <taxon>Brassicales</taxon>
        <taxon>Brassicaceae</taxon>
        <taxon>Brassiceae</taxon>
        <taxon>Brassica</taxon>
    </lineage>
</organism>
<comment type="similarity">
    <text evidence="3">Belongs to the HARBI1 family.</text>
</comment>
<dbReference type="GO" id="GO:0005634">
    <property type="term" value="C:nucleus"/>
    <property type="evidence" value="ECO:0007669"/>
    <property type="project" value="UniProtKB-SubCell"/>
</dbReference>
<dbReference type="PANTHER" id="PTHR22930">
    <property type="match status" value="1"/>
</dbReference>
<accession>A0A816KC64</accession>
<dbReference type="InterPro" id="IPR058353">
    <property type="entry name" value="DUF8040"/>
</dbReference>
<keyword evidence="5" id="KW-0479">Metal-binding</keyword>
<dbReference type="InterPro" id="IPR027806">
    <property type="entry name" value="HARBI1_dom"/>
</dbReference>
<dbReference type="GO" id="GO:0004518">
    <property type="term" value="F:nuclease activity"/>
    <property type="evidence" value="ECO:0007669"/>
    <property type="project" value="UniProtKB-KW"/>
</dbReference>
<evidence type="ECO:0000259" key="8">
    <source>
        <dbReference type="Pfam" id="PF13359"/>
    </source>
</evidence>
<evidence type="ECO:0000256" key="3">
    <source>
        <dbReference type="ARBA" id="ARBA00006958"/>
    </source>
</evidence>
<keyword evidence="4" id="KW-0540">Nuclease</keyword>
<dbReference type="PANTHER" id="PTHR22930:SF281">
    <property type="entry name" value="NUCLEASE"/>
    <property type="match status" value="1"/>
</dbReference>
<feature type="domain" description="DUF8040" evidence="9">
    <location>
        <begin position="1"/>
        <end position="69"/>
    </location>
</feature>
<dbReference type="Pfam" id="PF13359">
    <property type="entry name" value="DDE_Tnp_4"/>
    <property type="match status" value="1"/>
</dbReference>
<evidence type="ECO:0000256" key="5">
    <source>
        <dbReference type="ARBA" id="ARBA00022723"/>
    </source>
</evidence>
<dbReference type="EMBL" id="HG994366">
    <property type="protein sequence ID" value="CAF1913167.1"/>
    <property type="molecule type" value="Genomic_DNA"/>
</dbReference>
<gene>
    <name evidence="10" type="ORF">DARMORV10_C02P34440.1</name>
</gene>
<evidence type="ECO:0000259" key="9">
    <source>
        <dbReference type="Pfam" id="PF26138"/>
    </source>
</evidence>
<protein>
    <submittedName>
        <fullName evidence="10">(rape) hypothetical protein</fullName>
    </submittedName>
</protein>
<dbReference type="AlphaFoldDB" id="A0A816KC64"/>
<evidence type="ECO:0000256" key="1">
    <source>
        <dbReference type="ARBA" id="ARBA00001968"/>
    </source>
</evidence>
<keyword evidence="7" id="KW-0539">Nucleus</keyword>
<dbReference type="GO" id="GO:0016787">
    <property type="term" value="F:hydrolase activity"/>
    <property type="evidence" value="ECO:0007669"/>
    <property type="project" value="UniProtKB-KW"/>
</dbReference>
<evidence type="ECO:0000313" key="10">
    <source>
        <dbReference type="EMBL" id="CAF1913167.1"/>
    </source>
</evidence>
<name>A0A816KC64_BRANA</name>
<keyword evidence="6" id="KW-0378">Hydrolase</keyword>
<dbReference type="GO" id="GO:0046872">
    <property type="term" value="F:metal ion binding"/>
    <property type="evidence" value="ECO:0007669"/>
    <property type="project" value="UniProtKB-KW"/>
</dbReference>
<dbReference type="Pfam" id="PF26138">
    <property type="entry name" value="DUF8040"/>
    <property type="match status" value="1"/>
</dbReference>
<sequence>MSPEAFTRLCGILHENYGLETSSHIGLNESVAIFLILCAQNDTQCDIALRFGRSQETIWRKFHDVLQAMDRMAVDYVRPRTSLELTAISNRFQRDAKYGTYFHGFVGIASLNVLGICDYDMLFTYCYVGMGGSAHDARVLATAIRDDPMFPVPPENKYYLVDSGYANRRGYLAPFRKEFGESTRYHLQEFNNGQPPRTSKEIF</sequence>
<evidence type="ECO:0000256" key="6">
    <source>
        <dbReference type="ARBA" id="ARBA00022801"/>
    </source>
</evidence>